<evidence type="ECO:0000256" key="1">
    <source>
        <dbReference type="SAM" id="MobiDB-lite"/>
    </source>
</evidence>
<sequence length="171" mass="20076">MFNTVRACIYVCNICNVCDIPQQLIFRRRIFLGRPIIPQQPFQLLVHRGVEIREKVIRGIGSIETIIDPHENPAVFLRHNNMDTIFPCFPLSPLKILTLHRIIVLQTPLTAQIHTQILIMLLRRSHHPLRLFYHHSFDRGHYRVLPPRKSLRNRPLQNTNPPTLPRSHSQT</sequence>
<organism evidence="2 3">
    <name type="scientific">Vigna mungo</name>
    <name type="common">Black gram</name>
    <name type="synonym">Phaseolus mungo</name>
    <dbReference type="NCBI Taxonomy" id="3915"/>
    <lineage>
        <taxon>Eukaryota</taxon>
        <taxon>Viridiplantae</taxon>
        <taxon>Streptophyta</taxon>
        <taxon>Embryophyta</taxon>
        <taxon>Tracheophyta</taxon>
        <taxon>Spermatophyta</taxon>
        <taxon>Magnoliopsida</taxon>
        <taxon>eudicotyledons</taxon>
        <taxon>Gunneridae</taxon>
        <taxon>Pentapetalae</taxon>
        <taxon>rosids</taxon>
        <taxon>fabids</taxon>
        <taxon>Fabales</taxon>
        <taxon>Fabaceae</taxon>
        <taxon>Papilionoideae</taxon>
        <taxon>50 kb inversion clade</taxon>
        <taxon>NPAAA clade</taxon>
        <taxon>indigoferoid/millettioid clade</taxon>
        <taxon>Phaseoleae</taxon>
        <taxon>Vigna</taxon>
    </lineage>
</organism>
<evidence type="ECO:0000313" key="3">
    <source>
        <dbReference type="Proteomes" id="UP001374535"/>
    </source>
</evidence>
<keyword evidence="3" id="KW-1185">Reference proteome</keyword>
<protein>
    <submittedName>
        <fullName evidence="2">Uncharacterized protein</fullName>
    </submittedName>
</protein>
<feature type="compositionally biased region" description="Polar residues" evidence="1">
    <location>
        <begin position="155"/>
        <end position="171"/>
    </location>
</feature>
<dbReference type="EMBL" id="CP144694">
    <property type="protein sequence ID" value="WVZ02503.1"/>
    <property type="molecule type" value="Genomic_DNA"/>
</dbReference>
<gene>
    <name evidence="2" type="ORF">V8G54_023309</name>
</gene>
<reference evidence="2 3" key="1">
    <citation type="journal article" date="2023" name="Life. Sci Alliance">
        <title>Evolutionary insights into 3D genome organization and epigenetic landscape of Vigna mungo.</title>
        <authorList>
            <person name="Junaid A."/>
            <person name="Singh B."/>
            <person name="Bhatia S."/>
        </authorList>
    </citation>
    <scope>NUCLEOTIDE SEQUENCE [LARGE SCALE GENOMIC DNA]</scope>
    <source>
        <strain evidence="2">Urdbean</strain>
    </source>
</reference>
<proteinExistence type="predicted"/>
<dbReference type="Proteomes" id="UP001374535">
    <property type="component" value="Chromosome 7"/>
</dbReference>
<evidence type="ECO:0000313" key="2">
    <source>
        <dbReference type="EMBL" id="WVZ02503.1"/>
    </source>
</evidence>
<feature type="region of interest" description="Disordered" evidence="1">
    <location>
        <begin position="148"/>
        <end position="171"/>
    </location>
</feature>
<dbReference type="AlphaFoldDB" id="A0AAQ3N565"/>
<name>A0AAQ3N565_VIGMU</name>
<accession>A0AAQ3N565</accession>